<evidence type="ECO:0000313" key="5">
    <source>
        <dbReference type="Proteomes" id="UP000284883"/>
    </source>
</evidence>
<comment type="similarity">
    <text evidence="1">Belongs to the LytR/CpsA/Psr (LCP) family.</text>
</comment>
<feature type="compositionally biased region" description="Basic and acidic residues" evidence="2">
    <location>
        <begin position="362"/>
        <end position="372"/>
    </location>
</feature>
<dbReference type="Proteomes" id="UP000284883">
    <property type="component" value="Unassembled WGS sequence"/>
</dbReference>
<dbReference type="NCBIfam" id="TIGR00350">
    <property type="entry name" value="lytR_cpsA_psr"/>
    <property type="match status" value="1"/>
</dbReference>
<evidence type="ECO:0000313" key="4">
    <source>
        <dbReference type="EMBL" id="RHB42510.1"/>
    </source>
</evidence>
<dbReference type="PANTHER" id="PTHR33392:SF6">
    <property type="entry name" value="POLYISOPRENYL-TEICHOIC ACID--PEPTIDOGLYCAN TEICHOIC ACID TRANSFERASE TAGU"/>
    <property type="match status" value="1"/>
</dbReference>
<reference evidence="4 5" key="1">
    <citation type="submission" date="2018-08" db="EMBL/GenBank/DDBJ databases">
        <title>A genome reference for cultivated species of the human gut microbiota.</title>
        <authorList>
            <person name="Zou Y."/>
            <person name="Xue W."/>
            <person name="Luo G."/>
        </authorList>
    </citation>
    <scope>NUCLEOTIDE SEQUENCE [LARGE SCALE GENOMIC DNA]</scope>
    <source>
        <strain evidence="4 5">AM40-15AC</strain>
    </source>
</reference>
<feature type="region of interest" description="Disordered" evidence="2">
    <location>
        <begin position="362"/>
        <end position="476"/>
    </location>
</feature>
<dbReference type="Pfam" id="PF03816">
    <property type="entry name" value="LytR_cpsA_psr"/>
    <property type="match status" value="1"/>
</dbReference>
<gene>
    <name evidence="4" type="ORF">DW885_00310</name>
</gene>
<dbReference type="Gene3D" id="3.40.630.190">
    <property type="entry name" value="LCP protein"/>
    <property type="match status" value="1"/>
</dbReference>
<comment type="caution">
    <text evidence="4">The sequence shown here is derived from an EMBL/GenBank/DDBJ whole genome shotgun (WGS) entry which is preliminary data.</text>
</comment>
<feature type="compositionally biased region" description="Gly residues" evidence="2">
    <location>
        <begin position="423"/>
        <end position="470"/>
    </location>
</feature>
<feature type="compositionally biased region" description="Low complexity" evidence="2">
    <location>
        <begin position="392"/>
        <end position="403"/>
    </location>
</feature>
<dbReference type="AlphaFoldDB" id="A0A413W8H1"/>
<proteinExistence type="inferred from homology"/>
<feature type="domain" description="Cell envelope-related transcriptional attenuator" evidence="3">
    <location>
        <begin position="102"/>
        <end position="260"/>
    </location>
</feature>
<feature type="compositionally biased region" description="Gly residues" evidence="2">
    <location>
        <begin position="404"/>
        <end position="416"/>
    </location>
</feature>
<dbReference type="InterPro" id="IPR004474">
    <property type="entry name" value="LytR_CpsA_psr"/>
</dbReference>
<evidence type="ECO:0000256" key="1">
    <source>
        <dbReference type="ARBA" id="ARBA00006068"/>
    </source>
</evidence>
<organism evidence="4 5">
    <name type="scientific">Dorea formicigenerans</name>
    <dbReference type="NCBI Taxonomy" id="39486"/>
    <lineage>
        <taxon>Bacteria</taxon>
        <taxon>Bacillati</taxon>
        <taxon>Bacillota</taxon>
        <taxon>Clostridia</taxon>
        <taxon>Lachnospirales</taxon>
        <taxon>Lachnospiraceae</taxon>
        <taxon>Dorea</taxon>
    </lineage>
</organism>
<sequence length="476" mass="49753">MAKQRRSNRKVHRGRRKKRGFSTWSLGKKIGVIFVSMLLVIVIGGGAAAAAYVTSKMDKMEVEQLDANKLEINQEVEHKTGYLNVALFGVDSRDASLGKGTRSDTIMIASLNQETGEVKISSIYRDTLLQQSDGTYNKANAGYSFGGVEGAVALLNKNLDMNIEHYVTVNFNALSDVIDALGGLDIEMTHEEALLTNGYYEETAKVTGREYEVVDGNEGLIHVNGGQATSFCRIRYTKGDDFKRTERQRMVIEKVVEKLQSANLATINKIIDDVFEEIGTNFTLTEILSYAKDFKKYKLGETVGFPYNVSTGTLSGIGSTVIPTSFTSDVQQLHQFFFGDDGYTPSETVQNIAAGIQKKSTDIGKGTTKDEDSYYDDDSSGSSSKNSKKSSRGSSNSGTSSGSSGSGNSSGSGSSGGSKSDSGSGGGSGSGSSGSGSGGGSESGGSSSGGSSSGGGSESGGSSSGSGESSGGESAE</sequence>
<protein>
    <submittedName>
        <fullName evidence="4">LytR family transcriptional regulator</fullName>
    </submittedName>
</protein>
<dbReference type="EMBL" id="QSGQ01000001">
    <property type="protein sequence ID" value="RHB42510.1"/>
    <property type="molecule type" value="Genomic_DNA"/>
</dbReference>
<name>A0A413W8H1_9FIRM</name>
<evidence type="ECO:0000259" key="3">
    <source>
        <dbReference type="Pfam" id="PF03816"/>
    </source>
</evidence>
<evidence type="ECO:0000256" key="2">
    <source>
        <dbReference type="SAM" id="MobiDB-lite"/>
    </source>
</evidence>
<dbReference type="PANTHER" id="PTHR33392">
    <property type="entry name" value="POLYISOPRENYL-TEICHOIC ACID--PEPTIDOGLYCAN TEICHOIC ACID TRANSFERASE TAGU"/>
    <property type="match status" value="1"/>
</dbReference>
<accession>A0A413W8H1</accession>
<dbReference type="InterPro" id="IPR050922">
    <property type="entry name" value="LytR/CpsA/Psr_CW_biosynth"/>
</dbReference>